<sequence length="130" mass="14335">MSKAELGVKRQCLSCAAKFYDLNKDPIVCPKCDAVFEPAPVKTRAPAAKPARKAAPVAEPVVDDVDAPLDDDEDDLIDDDDDLDDDLDDDDRPLKKRASDELMEDASDLGEDDDDMAEVMEHVENENEDI</sequence>
<feature type="compositionally biased region" description="Basic and acidic residues" evidence="1">
    <location>
        <begin position="119"/>
        <end position="130"/>
    </location>
</feature>
<accession>A0A1G7ZV70</accession>
<evidence type="ECO:0000313" key="3">
    <source>
        <dbReference type="Proteomes" id="UP000217076"/>
    </source>
</evidence>
<dbReference type="Pfam" id="PF09538">
    <property type="entry name" value="FYDLN_acid"/>
    <property type="match status" value="1"/>
</dbReference>
<keyword evidence="3" id="KW-1185">Reference proteome</keyword>
<organism evidence="2 3">
    <name type="scientific">Roseospirillum parvum</name>
    <dbReference type="NCBI Taxonomy" id="83401"/>
    <lineage>
        <taxon>Bacteria</taxon>
        <taxon>Pseudomonadati</taxon>
        <taxon>Pseudomonadota</taxon>
        <taxon>Alphaproteobacteria</taxon>
        <taxon>Rhodospirillales</taxon>
        <taxon>Rhodospirillaceae</taxon>
        <taxon>Roseospirillum</taxon>
    </lineage>
</organism>
<gene>
    <name evidence="2" type="ORF">SAMN05421742_104215</name>
</gene>
<proteinExistence type="predicted"/>
<evidence type="ECO:0008006" key="4">
    <source>
        <dbReference type="Google" id="ProtNLM"/>
    </source>
</evidence>
<dbReference type="STRING" id="83401.SAMN05421742_104215"/>
<evidence type="ECO:0000256" key="1">
    <source>
        <dbReference type="SAM" id="MobiDB-lite"/>
    </source>
</evidence>
<dbReference type="InterPro" id="IPR012644">
    <property type="entry name" value="CHP02300_FYDLN_acid"/>
</dbReference>
<reference evidence="3" key="1">
    <citation type="submission" date="2016-10" db="EMBL/GenBank/DDBJ databases">
        <authorList>
            <person name="Varghese N."/>
            <person name="Submissions S."/>
        </authorList>
    </citation>
    <scope>NUCLEOTIDE SEQUENCE [LARGE SCALE GENOMIC DNA]</scope>
    <source>
        <strain evidence="3">930I</strain>
    </source>
</reference>
<name>A0A1G7ZV70_9PROT</name>
<dbReference type="EMBL" id="FNCV01000004">
    <property type="protein sequence ID" value="SDH12030.1"/>
    <property type="molecule type" value="Genomic_DNA"/>
</dbReference>
<protein>
    <recommendedName>
        <fullName evidence="4">TIGR02300 family protein</fullName>
    </recommendedName>
</protein>
<evidence type="ECO:0000313" key="2">
    <source>
        <dbReference type="EMBL" id="SDH12030.1"/>
    </source>
</evidence>
<feature type="region of interest" description="Disordered" evidence="1">
    <location>
        <begin position="42"/>
        <end position="130"/>
    </location>
</feature>
<feature type="compositionally biased region" description="Acidic residues" evidence="1">
    <location>
        <begin position="61"/>
        <end position="91"/>
    </location>
</feature>
<dbReference type="Proteomes" id="UP000217076">
    <property type="component" value="Unassembled WGS sequence"/>
</dbReference>
<feature type="compositionally biased region" description="Acidic residues" evidence="1">
    <location>
        <begin position="101"/>
        <end position="118"/>
    </location>
</feature>
<feature type="compositionally biased region" description="Low complexity" evidence="1">
    <location>
        <begin position="42"/>
        <end position="60"/>
    </location>
</feature>
<dbReference type="AlphaFoldDB" id="A0A1G7ZV70"/>
<dbReference type="RefSeq" id="WP_092618058.1">
    <property type="nucleotide sequence ID" value="NZ_FNCV01000004.1"/>
</dbReference>
<dbReference type="OrthoDB" id="9815689at2"/>